<accession>A0A4V2JS93</accession>
<dbReference type="PANTHER" id="PTHR46211:SF14">
    <property type="entry name" value="GLYCEROPHOSPHODIESTER PHOSPHODIESTERASE"/>
    <property type="match status" value="1"/>
</dbReference>
<evidence type="ECO:0000313" key="2">
    <source>
        <dbReference type="EMBL" id="TBT83185.1"/>
    </source>
</evidence>
<dbReference type="OrthoDB" id="1854250at2"/>
<dbReference type="RefSeq" id="WP_131169279.1">
    <property type="nucleotide sequence ID" value="NZ_SDMQ01000013.1"/>
</dbReference>
<dbReference type="AlphaFoldDB" id="A0A4V2JS93"/>
<dbReference type="InterPro" id="IPR017946">
    <property type="entry name" value="PLC-like_Pdiesterase_TIM-brl"/>
</dbReference>
<keyword evidence="3" id="KW-1185">Reference proteome</keyword>
<organism evidence="2 3">
    <name type="scientific">Propioniciclava sinopodophylli</name>
    <dbReference type="NCBI Taxonomy" id="1837344"/>
    <lineage>
        <taxon>Bacteria</taxon>
        <taxon>Bacillati</taxon>
        <taxon>Actinomycetota</taxon>
        <taxon>Actinomycetes</taxon>
        <taxon>Propionibacteriales</taxon>
        <taxon>Propionibacteriaceae</taxon>
        <taxon>Propioniciclava</taxon>
    </lineage>
</organism>
<name>A0A4V2JS93_9ACTN</name>
<dbReference type="Pfam" id="PF03009">
    <property type="entry name" value="GDPD"/>
    <property type="match status" value="1"/>
</dbReference>
<protein>
    <submittedName>
        <fullName evidence="2">Glycerophosphodiester phosphodiesterase family protein</fullName>
    </submittedName>
</protein>
<evidence type="ECO:0000259" key="1">
    <source>
        <dbReference type="Pfam" id="PF03009"/>
    </source>
</evidence>
<dbReference type="Proteomes" id="UP000292373">
    <property type="component" value="Unassembled WGS sequence"/>
</dbReference>
<proteinExistence type="predicted"/>
<dbReference type="CDD" id="cd08566">
    <property type="entry name" value="GDPD_AtGDE_like"/>
    <property type="match status" value="1"/>
</dbReference>
<sequence>MPLTTGNTLYGASIHADTNALLNELTEAHRPLVVSHGGVRVGTIPTNTCLAVRAALLSGADVVKIDVSSSVDNIFYAFHDGFENEFLGVDRNIQTLTAAEIGDLTYHWQSRPGHRRGVERLTTLLAEFKGRPFVFALDRSWWRWPTLLRVLDGLGMAGQLLLKVPAWEYAAIDRLRQHRTKYPVLAICATLDEVRGLPIHDPEVNVVGVELIAHDEDYPWFDHEVMDQLRRDHLLTWVNSETLTTGIPLFAGYDDEKAVAESPSAAWSRIMDLGVDAVQTELPWLLYHLRSRRIHD</sequence>
<dbReference type="InterPro" id="IPR030395">
    <property type="entry name" value="GP_PDE_dom"/>
</dbReference>
<feature type="domain" description="GP-PDE" evidence="1">
    <location>
        <begin position="43"/>
        <end position="126"/>
    </location>
</feature>
<dbReference type="Gene3D" id="3.20.20.190">
    <property type="entry name" value="Phosphatidylinositol (PI) phosphodiesterase"/>
    <property type="match status" value="1"/>
</dbReference>
<dbReference type="GO" id="GO:0008081">
    <property type="term" value="F:phosphoric diester hydrolase activity"/>
    <property type="evidence" value="ECO:0007669"/>
    <property type="project" value="InterPro"/>
</dbReference>
<reference evidence="2 3" key="1">
    <citation type="submission" date="2019-01" db="EMBL/GenBank/DDBJ databases">
        <title>Lactibacter flavus gen. nov., sp. nov., a novel bacterium of the family Propionibacteriaceae isolated from raw milk and dairy products.</title>
        <authorList>
            <person name="Huptas C."/>
            <person name="Wenning M."/>
            <person name="Breitenwieser F."/>
            <person name="Doll E."/>
            <person name="Von Neubeck M."/>
            <person name="Busse H.-J."/>
            <person name="Scherer S."/>
        </authorList>
    </citation>
    <scope>NUCLEOTIDE SEQUENCE [LARGE SCALE GENOMIC DNA]</scope>
    <source>
        <strain evidence="2 3">KCTC 33808</strain>
    </source>
</reference>
<dbReference type="EMBL" id="SDMQ01000013">
    <property type="protein sequence ID" value="TBT83185.1"/>
    <property type="molecule type" value="Genomic_DNA"/>
</dbReference>
<evidence type="ECO:0000313" key="3">
    <source>
        <dbReference type="Proteomes" id="UP000292373"/>
    </source>
</evidence>
<dbReference type="GO" id="GO:0006629">
    <property type="term" value="P:lipid metabolic process"/>
    <property type="evidence" value="ECO:0007669"/>
    <property type="project" value="InterPro"/>
</dbReference>
<comment type="caution">
    <text evidence="2">The sequence shown here is derived from an EMBL/GenBank/DDBJ whole genome shotgun (WGS) entry which is preliminary data.</text>
</comment>
<dbReference type="PANTHER" id="PTHR46211">
    <property type="entry name" value="GLYCEROPHOSPHORYL DIESTER PHOSPHODIESTERASE"/>
    <property type="match status" value="1"/>
</dbReference>
<dbReference type="SUPFAM" id="SSF51695">
    <property type="entry name" value="PLC-like phosphodiesterases"/>
    <property type="match status" value="1"/>
</dbReference>
<gene>
    <name evidence="2" type="ORF">ET989_11965</name>
</gene>